<dbReference type="STRING" id="1157962.A0A250WQ96"/>
<reference evidence="11 12" key="1">
    <citation type="submission" date="2017-08" db="EMBL/GenBank/DDBJ databases">
        <title>Acidophilic green algal genome provides insights into adaptation to an acidic environment.</title>
        <authorList>
            <person name="Hirooka S."/>
            <person name="Hirose Y."/>
            <person name="Kanesaki Y."/>
            <person name="Higuchi S."/>
            <person name="Fujiwara T."/>
            <person name="Onuma R."/>
            <person name="Era A."/>
            <person name="Ohbayashi R."/>
            <person name="Uzuka A."/>
            <person name="Nozaki H."/>
            <person name="Yoshikawa H."/>
            <person name="Miyagishima S.Y."/>
        </authorList>
    </citation>
    <scope>NUCLEOTIDE SEQUENCE [LARGE SCALE GENOMIC DNA]</scope>
    <source>
        <strain evidence="11 12">NIES-2499</strain>
    </source>
</reference>
<dbReference type="Pfam" id="PF23869">
    <property type="entry name" value="Beta-prop_WDR75_1st"/>
    <property type="match status" value="2"/>
</dbReference>
<accession>A0A250WQ96</accession>
<evidence type="ECO:0000256" key="6">
    <source>
        <dbReference type="ARBA" id="ARBA00023163"/>
    </source>
</evidence>
<feature type="repeat" description="WD" evidence="8">
    <location>
        <begin position="43"/>
        <end position="85"/>
    </location>
</feature>
<dbReference type="PROSITE" id="PS50082">
    <property type="entry name" value="WD_REPEATS_2"/>
    <property type="match status" value="2"/>
</dbReference>
<dbReference type="GO" id="GO:0045943">
    <property type="term" value="P:positive regulation of transcription by RNA polymerase I"/>
    <property type="evidence" value="ECO:0007669"/>
    <property type="project" value="InterPro"/>
</dbReference>
<feature type="domain" description="WD repeat-containing protein 75 second beta-propeller" evidence="10">
    <location>
        <begin position="414"/>
        <end position="637"/>
    </location>
</feature>
<evidence type="ECO:0000256" key="3">
    <source>
        <dbReference type="ARBA" id="ARBA00022552"/>
    </source>
</evidence>
<dbReference type="OrthoDB" id="4096at2759"/>
<proteinExistence type="predicted"/>
<dbReference type="InterPro" id="IPR036322">
    <property type="entry name" value="WD40_repeat_dom_sf"/>
</dbReference>
<evidence type="ECO:0000313" key="12">
    <source>
        <dbReference type="Proteomes" id="UP000232323"/>
    </source>
</evidence>
<dbReference type="Pfam" id="PF23769">
    <property type="entry name" value="Beta-prop_WDR75_2nd"/>
    <property type="match status" value="1"/>
</dbReference>
<evidence type="ECO:0000256" key="8">
    <source>
        <dbReference type="PROSITE-ProRule" id="PRU00221"/>
    </source>
</evidence>
<keyword evidence="7" id="KW-0539">Nucleus</keyword>
<keyword evidence="2" id="KW-0690">Ribosome biogenesis</keyword>
<evidence type="ECO:0000256" key="4">
    <source>
        <dbReference type="ARBA" id="ARBA00022574"/>
    </source>
</evidence>
<keyword evidence="6" id="KW-0804">Transcription</keyword>
<gene>
    <name evidence="11" type="ORF">CEUSTIGMA_g450.t1</name>
</gene>
<keyword evidence="3" id="KW-0698">rRNA processing</keyword>
<name>A0A250WQ96_9CHLO</name>
<comment type="caution">
    <text evidence="11">The sequence shown here is derived from an EMBL/GenBank/DDBJ whole genome shotgun (WGS) entry which is preliminary data.</text>
</comment>
<dbReference type="GO" id="GO:0006364">
    <property type="term" value="P:rRNA processing"/>
    <property type="evidence" value="ECO:0007669"/>
    <property type="project" value="UniProtKB-KW"/>
</dbReference>
<evidence type="ECO:0000256" key="7">
    <source>
        <dbReference type="ARBA" id="ARBA00023242"/>
    </source>
</evidence>
<dbReference type="InterPro" id="IPR053826">
    <property type="entry name" value="WDR75"/>
</dbReference>
<keyword evidence="12" id="KW-1185">Reference proteome</keyword>
<comment type="subcellular location">
    <subcellularLocation>
        <location evidence="1">Nucleus</location>
        <location evidence="1">Nucleolus</location>
    </subcellularLocation>
</comment>
<dbReference type="PANTHER" id="PTHR44215">
    <property type="entry name" value="WD REPEAT-CONTAINING PROTEIN 75"/>
    <property type="match status" value="1"/>
</dbReference>
<feature type="repeat" description="WD" evidence="8">
    <location>
        <begin position="247"/>
        <end position="283"/>
    </location>
</feature>
<dbReference type="AlphaFoldDB" id="A0A250WQ96"/>
<evidence type="ECO:0000313" key="11">
    <source>
        <dbReference type="EMBL" id="GAX72998.1"/>
    </source>
</evidence>
<evidence type="ECO:0000259" key="10">
    <source>
        <dbReference type="Pfam" id="PF23769"/>
    </source>
</evidence>
<dbReference type="GO" id="GO:0032040">
    <property type="term" value="C:small-subunit processome"/>
    <property type="evidence" value="ECO:0007669"/>
    <property type="project" value="InterPro"/>
</dbReference>
<sequence length="869" mass="92063">MFHQGGLISRGALLSHDSKLIIAPSASQLKILSAITGEVVGVLKGHAAEVTCAALNPNKRNEVYSASKDGSIKLWDYTTQECIKTLSVRETVRGMVFSSDLPVVYLSIDWRDGAAGRVITYDLLKGKAGRTAMKTSRSRPLSCCGTCTGTNRAQTFAATFDKHSLFVWRVGEEIHQPLNLHHTKPYTCVAISADETMIAAGDASGRIQIWRNFAAHVPAVKRGEGAASGPGSGKHHVDPSLLQPTTVHWHSSAVGCLAFSPDGTYLLSGGRESVLVIWQVETGGQNFLPRLGGPLTSILPSPKGPSKYLISQADNTLRVINTASMKVESSIFGLRPLPRGLPPRAAASGATVLQPGTGHLLVPSENAELQVFDTVHNRHVSLFKIINRNHVSMQERGFSYNLMPSYEAPPQPFVSHSAFTCSGACLVTADIRPDSGPYGSSQSCLKFWDLTNASTRTGLDAPFTLNTCVDDPHGSHGYVSSVSCHPVVDMAVTTSAEACEFRLWVKLPGQRKPGGKVQDPTHWVCRSMGGYKGLPITASAFSTDGSILALAAGSKVTLWDPMTCRLAAVLSSTPEQHVSGLQLTRISFISSSPYIVGISDGFVNVWNILTTSMQWSLDLPTCALAVDPVYSSFAVVVPIAATLKAQLTQSSVLSGLEEQRDTPPSSSEIATSVTPSTTDASVAASGGGAVPPPKTSISSSSPPVAGSIPTSHVLVFDVQSCKPRLHSICPGTLAPALLYIPPGMPQHTEMCQGLPSQISPLLLVTEDRRYSYLTSPGAVGTTKAVTSSTARPSLEERIATGPSAFEDAFGRLGVSTTASSGEAVAMEIDAQVGRSIRPWRNLFDAPSHALPSASSLAQSYLLLVTASET</sequence>
<dbReference type="SUPFAM" id="SSF50978">
    <property type="entry name" value="WD40 repeat-like"/>
    <property type="match status" value="2"/>
</dbReference>
<dbReference type="PROSITE" id="PS50294">
    <property type="entry name" value="WD_REPEATS_REGION"/>
    <property type="match status" value="2"/>
</dbReference>
<dbReference type="SMART" id="SM00320">
    <property type="entry name" value="WD40"/>
    <property type="match status" value="6"/>
</dbReference>
<evidence type="ECO:0000256" key="1">
    <source>
        <dbReference type="ARBA" id="ARBA00004604"/>
    </source>
</evidence>
<organism evidence="11 12">
    <name type="scientific">Chlamydomonas eustigma</name>
    <dbReference type="NCBI Taxonomy" id="1157962"/>
    <lineage>
        <taxon>Eukaryota</taxon>
        <taxon>Viridiplantae</taxon>
        <taxon>Chlorophyta</taxon>
        <taxon>core chlorophytes</taxon>
        <taxon>Chlorophyceae</taxon>
        <taxon>CS clade</taxon>
        <taxon>Chlamydomonadales</taxon>
        <taxon>Chlamydomonadaceae</taxon>
        <taxon>Chlamydomonas</taxon>
    </lineage>
</organism>
<evidence type="ECO:0000256" key="5">
    <source>
        <dbReference type="ARBA" id="ARBA00022737"/>
    </source>
</evidence>
<keyword evidence="4 8" id="KW-0853">WD repeat</keyword>
<dbReference type="InterPro" id="IPR057644">
    <property type="entry name" value="Beta-prop_WDR75_2nd"/>
</dbReference>
<evidence type="ECO:0000256" key="2">
    <source>
        <dbReference type="ARBA" id="ARBA00022517"/>
    </source>
</evidence>
<dbReference type="Gene3D" id="2.130.10.10">
    <property type="entry name" value="YVTN repeat-like/Quinoprotein amine dehydrogenase"/>
    <property type="match status" value="3"/>
</dbReference>
<feature type="region of interest" description="Disordered" evidence="9">
    <location>
        <begin position="654"/>
        <end position="703"/>
    </location>
</feature>
<protein>
    <recommendedName>
        <fullName evidence="10">WD repeat-containing protein 75 second beta-propeller domain-containing protein</fullName>
    </recommendedName>
</protein>
<keyword evidence="5" id="KW-0677">Repeat</keyword>
<dbReference type="GO" id="GO:2000234">
    <property type="term" value="P:positive regulation of rRNA processing"/>
    <property type="evidence" value="ECO:0007669"/>
    <property type="project" value="TreeGrafter"/>
</dbReference>
<evidence type="ECO:0000256" key="9">
    <source>
        <dbReference type="SAM" id="MobiDB-lite"/>
    </source>
</evidence>
<dbReference type="GO" id="GO:0003723">
    <property type="term" value="F:RNA binding"/>
    <property type="evidence" value="ECO:0007669"/>
    <property type="project" value="InterPro"/>
</dbReference>
<feature type="compositionally biased region" description="Polar residues" evidence="9">
    <location>
        <begin position="662"/>
        <end position="679"/>
    </location>
</feature>
<dbReference type="InterPro" id="IPR001680">
    <property type="entry name" value="WD40_rpt"/>
</dbReference>
<dbReference type="Proteomes" id="UP000232323">
    <property type="component" value="Unassembled WGS sequence"/>
</dbReference>
<dbReference type="PANTHER" id="PTHR44215:SF1">
    <property type="entry name" value="WD REPEAT-CONTAINING PROTEIN 75"/>
    <property type="match status" value="1"/>
</dbReference>
<dbReference type="InterPro" id="IPR015943">
    <property type="entry name" value="WD40/YVTN_repeat-like_dom_sf"/>
</dbReference>
<dbReference type="EMBL" id="BEGY01000002">
    <property type="protein sequence ID" value="GAX72998.1"/>
    <property type="molecule type" value="Genomic_DNA"/>
</dbReference>